<dbReference type="Pfam" id="PF04542">
    <property type="entry name" value="Sigma70_r2"/>
    <property type="match status" value="1"/>
</dbReference>
<dbReference type="InterPro" id="IPR013324">
    <property type="entry name" value="RNA_pol_sigma_r3/r4-like"/>
</dbReference>
<evidence type="ECO:0000256" key="2">
    <source>
        <dbReference type="ARBA" id="ARBA00023015"/>
    </source>
</evidence>
<comment type="caution">
    <text evidence="7">The sequence shown here is derived from an EMBL/GenBank/DDBJ whole genome shotgun (WGS) entry which is preliminary data.</text>
</comment>
<keyword evidence="4" id="KW-0804">Transcription</keyword>
<dbReference type="CDD" id="cd06171">
    <property type="entry name" value="Sigma70_r4"/>
    <property type="match status" value="1"/>
</dbReference>
<dbReference type="InterPro" id="IPR014284">
    <property type="entry name" value="RNA_pol_sigma-70_dom"/>
</dbReference>
<dbReference type="PANTHER" id="PTHR43133">
    <property type="entry name" value="RNA POLYMERASE ECF-TYPE SIGMA FACTO"/>
    <property type="match status" value="1"/>
</dbReference>
<dbReference type="RefSeq" id="WP_165733965.1">
    <property type="nucleotide sequence ID" value="NZ_CP019336.1"/>
</dbReference>
<dbReference type="GO" id="GO:0016987">
    <property type="term" value="F:sigma factor activity"/>
    <property type="evidence" value="ECO:0007669"/>
    <property type="project" value="UniProtKB-KW"/>
</dbReference>
<evidence type="ECO:0000256" key="3">
    <source>
        <dbReference type="ARBA" id="ARBA00023082"/>
    </source>
</evidence>
<dbReference type="InterPro" id="IPR013325">
    <property type="entry name" value="RNA_pol_sigma_r2"/>
</dbReference>
<dbReference type="InterPro" id="IPR007627">
    <property type="entry name" value="RNA_pol_sigma70_r2"/>
</dbReference>
<dbReference type="EMBL" id="JAUFQH010000011">
    <property type="protein sequence ID" value="MDN3620446.1"/>
    <property type="molecule type" value="Genomic_DNA"/>
</dbReference>
<evidence type="ECO:0000259" key="6">
    <source>
        <dbReference type="Pfam" id="PF08281"/>
    </source>
</evidence>
<feature type="domain" description="RNA polymerase sigma factor 70 region 4 type 2" evidence="6">
    <location>
        <begin position="124"/>
        <end position="166"/>
    </location>
</feature>
<evidence type="ECO:0000256" key="1">
    <source>
        <dbReference type="ARBA" id="ARBA00010641"/>
    </source>
</evidence>
<dbReference type="Gene3D" id="1.10.1740.10">
    <property type="match status" value="1"/>
</dbReference>
<dbReference type="InterPro" id="IPR036388">
    <property type="entry name" value="WH-like_DNA-bd_sf"/>
</dbReference>
<dbReference type="NCBIfam" id="TIGR02937">
    <property type="entry name" value="sigma70-ECF"/>
    <property type="match status" value="1"/>
</dbReference>
<dbReference type="Proteomes" id="UP001228636">
    <property type="component" value="Unassembled WGS sequence"/>
</dbReference>
<gene>
    <name evidence="7" type="ORF">QWY81_13345</name>
</gene>
<proteinExistence type="inferred from homology"/>
<dbReference type="InterPro" id="IPR013249">
    <property type="entry name" value="RNA_pol_sigma70_r4_t2"/>
</dbReference>
<dbReference type="InterPro" id="IPR039425">
    <property type="entry name" value="RNA_pol_sigma-70-like"/>
</dbReference>
<protein>
    <submittedName>
        <fullName evidence="7">Sigma-70 family RNA polymerase sigma factor</fullName>
    </submittedName>
</protein>
<dbReference type="SUPFAM" id="SSF88659">
    <property type="entry name" value="Sigma3 and sigma4 domains of RNA polymerase sigma factors"/>
    <property type="match status" value="1"/>
</dbReference>
<evidence type="ECO:0000313" key="8">
    <source>
        <dbReference type="Proteomes" id="UP001228636"/>
    </source>
</evidence>
<evidence type="ECO:0000256" key="4">
    <source>
        <dbReference type="ARBA" id="ARBA00023163"/>
    </source>
</evidence>
<reference evidence="7 8" key="1">
    <citation type="journal article" date="2014" name="Int. J. Syst. Evol. Microbiol.">
        <title>Complete genome sequence of Corynebacterium casei LMG S-19264T (=DSM 44701T), isolated from a smear-ripened cheese.</title>
        <authorList>
            <consortium name="US DOE Joint Genome Institute (JGI-PGF)"/>
            <person name="Walter F."/>
            <person name="Albersmeier A."/>
            <person name="Kalinowski J."/>
            <person name="Ruckert C."/>
        </authorList>
    </citation>
    <scope>NUCLEOTIDE SEQUENCE [LARGE SCALE GENOMIC DNA]</scope>
    <source>
        <strain evidence="7 8">CECT 8670</strain>
    </source>
</reference>
<keyword evidence="3" id="KW-0731">Sigma factor</keyword>
<dbReference type="PANTHER" id="PTHR43133:SF46">
    <property type="entry name" value="RNA POLYMERASE SIGMA-70 FACTOR ECF SUBFAMILY"/>
    <property type="match status" value="1"/>
</dbReference>
<dbReference type="GO" id="GO:0006352">
    <property type="term" value="P:DNA-templated transcription initiation"/>
    <property type="evidence" value="ECO:0007669"/>
    <property type="project" value="InterPro"/>
</dbReference>
<evidence type="ECO:0000259" key="5">
    <source>
        <dbReference type="Pfam" id="PF04542"/>
    </source>
</evidence>
<dbReference type="Pfam" id="PF08281">
    <property type="entry name" value="Sigma70_r4_2"/>
    <property type="match status" value="1"/>
</dbReference>
<keyword evidence="2" id="KW-0805">Transcription regulation</keyword>
<organism evidence="7 8">
    <name type="scientific">Polaribacter sejongensis</name>
    <dbReference type="NCBI Taxonomy" id="985043"/>
    <lineage>
        <taxon>Bacteria</taxon>
        <taxon>Pseudomonadati</taxon>
        <taxon>Bacteroidota</taxon>
        <taxon>Flavobacteriia</taxon>
        <taxon>Flavobacteriales</taxon>
        <taxon>Flavobacteriaceae</taxon>
    </lineage>
</organism>
<feature type="domain" description="RNA polymerase sigma-70 region 2" evidence="5">
    <location>
        <begin position="19"/>
        <end position="80"/>
    </location>
</feature>
<evidence type="ECO:0000313" key="7">
    <source>
        <dbReference type="EMBL" id="MDN3620446.1"/>
    </source>
</evidence>
<comment type="similarity">
    <text evidence="1">Belongs to the sigma-70 factor family. ECF subfamily.</text>
</comment>
<name>A0AAJ1QZG6_9FLAO</name>
<dbReference type="GO" id="GO:0003677">
    <property type="term" value="F:DNA binding"/>
    <property type="evidence" value="ECO:0007669"/>
    <property type="project" value="InterPro"/>
</dbReference>
<dbReference type="AlphaFoldDB" id="A0AAJ1QZG6"/>
<dbReference type="Gene3D" id="1.10.10.10">
    <property type="entry name" value="Winged helix-like DNA-binding domain superfamily/Winged helix DNA-binding domain"/>
    <property type="match status" value="1"/>
</dbReference>
<sequence length="192" mass="22386">MITIKLMGKKQDYNKAYNEYWYQLFGYANNILHSSEDAEDVTQEVFLDLWNRLDNLSIEHYKAYLFKAVKFQCAKRLRSKPFTEVLLEKMEAVFNFDDTAESEKIEENKVVLIKKIDILADDLLPERCLQIFKLRFKESLSYKEIAAVLNISTSTVDNQITKALKILRESGVYNSEMMLLQFVLIGIVSAQC</sequence>
<dbReference type="SUPFAM" id="SSF88946">
    <property type="entry name" value="Sigma2 domain of RNA polymerase sigma factors"/>
    <property type="match status" value="1"/>
</dbReference>
<accession>A0AAJ1QZG6</accession>